<dbReference type="GO" id="GO:0003824">
    <property type="term" value="F:catalytic activity"/>
    <property type="evidence" value="ECO:0007669"/>
    <property type="project" value="InterPro"/>
</dbReference>
<dbReference type="PROSITE" id="PS00012">
    <property type="entry name" value="PHOSPHOPANTETHEINE"/>
    <property type="match status" value="4"/>
</dbReference>
<evidence type="ECO:0000313" key="6">
    <source>
        <dbReference type="EMBL" id="CAB4873932.1"/>
    </source>
</evidence>
<dbReference type="Pfam" id="PF00975">
    <property type="entry name" value="Thioesterase"/>
    <property type="match status" value="1"/>
</dbReference>
<dbReference type="SMART" id="SM00823">
    <property type="entry name" value="PKS_PP"/>
    <property type="match status" value="4"/>
</dbReference>
<dbReference type="NCBIfam" id="TIGR01733">
    <property type="entry name" value="AA-adenyl-dom"/>
    <property type="match status" value="4"/>
</dbReference>
<dbReference type="InterPro" id="IPR001242">
    <property type="entry name" value="Condensation_dom"/>
</dbReference>
<keyword evidence="2" id="KW-0597">Phosphoprotein</keyword>
<dbReference type="NCBIfam" id="NF003417">
    <property type="entry name" value="PRK04813.1"/>
    <property type="match status" value="4"/>
</dbReference>
<feature type="domain" description="Carrier" evidence="5">
    <location>
        <begin position="3147"/>
        <end position="3222"/>
    </location>
</feature>
<feature type="domain" description="Carrier" evidence="5">
    <location>
        <begin position="512"/>
        <end position="587"/>
    </location>
</feature>
<name>A0A6J7DSJ1_9ZZZZ</name>
<dbReference type="InterPro" id="IPR020845">
    <property type="entry name" value="AMP-binding_CS"/>
</dbReference>
<dbReference type="InterPro" id="IPR042099">
    <property type="entry name" value="ANL_N_sf"/>
</dbReference>
<dbReference type="InterPro" id="IPR045851">
    <property type="entry name" value="AMP-bd_C_sf"/>
</dbReference>
<dbReference type="InterPro" id="IPR009081">
    <property type="entry name" value="PP-bd_ACP"/>
</dbReference>
<evidence type="ECO:0000259" key="5">
    <source>
        <dbReference type="PROSITE" id="PS50075"/>
    </source>
</evidence>
<dbReference type="InterPro" id="IPR023213">
    <property type="entry name" value="CAT-like_dom_sf"/>
</dbReference>
<dbReference type="Gene3D" id="3.40.50.12780">
    <property type="entry name" value="N-terminal domain of ligase-like"/>
    <property type="match status" value="1"/>
</dbReference>
<dbReference type="PROSITE" id="PS00455">
    <property type="entry name" value="AMP_BINDING"/>
    <property type="match status" value="4"/>
</dbReference>
<dbReference type="Gene3D" id="3.30.559.30">
    <property type="entry name" value="Nonribosomal peptide synthetase, condensation domain"/>
    <property type="match status" value="4"/>
</dbReference>
<dbReference type="SUPFAM" id="SSF56801">
    <property type="entry name" value="Acetyl-CoA synthetase-like"/>
    <property type="match status" value="4"/>
</dbReference>
<dbReference type="NCBIfam" id="TIGR01720">
    <property type="entry name" value="NRPS-para261"/>
    <property type="match status" value="1"/>
</dbReference>
<dbReference type="Pfam" id="PF00668">
    <property type="entry name" value="Condensation"/>
    <property type="match status" value="4"/>
</dbReference>
<dbReference type="Gene3D" id="1.10.1200.10">
    <property type="entry name" value="ACP-like"/>
    <property type="match status" value="2"/>
</dbReference>
<evidence type="ECO:0000256" key="3">
    <source>
        <dbReference type="ARBA" id="ARBA00022737"/>
    </source>
</evidence>
<dbReference type="SMART" id="SM00824">
    <property type="entry name" value="PKS_TE"/>
    <property type="match status" value="1"/>
</dbReference>
<dbReference type="InterPro" id="IPR029058">
    <property type="entry name" value="AB_hydrolase_fold"/>
</dbReference>
<feature type="domain" description="Carrier" evidence="5">
    <location>
        <begin position="1577"/>
        <end position="1651"/>
    </location>
</feature>
<dbReference type="InterPro" id="IPR010071">
    <property type="entry name" value="AA_adenyl_dom"/>
</dbReference>
<dbReference type="CDD" id="cd19540">
    <property type="entry name" value="LCL_NRPS-like"/>
    <property type="match status" value="2"/>
</dbReference>
<dbReference type="Pfam" id="PF00501">
    <property type="entry name" value="AMP-binding"/>
    <property type="match status" value="4"/>
</dbReference>
<evidence type="ECO:0000256" key="2">
    <source>
        <dbReference type="ARBA" id="ARBA00022553"/>
    </source>
</evidence>
<dbReference type="GO" id="GO:0043041">
    <property type="term" value="P:amino acid activation for nonribosomal peptide biosynthetic process"/>
    <property type="evidence" value="ECO:0007669"/>
    <property type="project" value="TreeGrafter"/>
</dbReference>
<feature type="compositionally biased region" description="Basic and acidic residues" evidence="4">
    <location>
        <begin position="2753"/>
        <end position="2774"/>
    </location>
</feature>
<dbReference type="Gene3D" id="3.40.50.1820">
    <property type="entry name" value="alpha/beta hydrolase"/>
    <property type="match status" value="2"/>
</dbReference>
<dbReference type="PROSITE" id="PS50075">
    <property type="entry name" value="CARRIER"/>
    <property type="match status" value="4"/>
</dbReference>
<dbReference type="GO" id="GO:0005737">
    <property type="term" value="C:cytoplasm"/>
    <property type="evidence" value="ECO:0007669"/>
    <property type="project" value="TreeGrafter"/>
</dbReference>
<dbReference type="Gene3D" id="3.40.50.980">
    <property type="match status" value="6"/>
</dbReference>
<dbReference type="Gene3D" id="2.30.38.10">
    <property type="entry name" value="Luciferase, Domain 3"/>
    <property type="match status" value="3"/>
</dbReference>
<dbReference type="GO" id="GO:0031177">
    <property type="term" value="F:phosphopantetheine binding"/>
    <property type="evidence" value="ECO:0007669"/>
    <property type="project" value="InterPro"/>
</dbReference>
<keyword evidence="1" id="KW-0596">Phosphopantetheine</keyword>
<dbReference type="InterPro" id="IPR025110">
    <property type="entry name" value="AMP-bd_C"/>
</dbReference>
<dbReference type="Pfam" id="PF00550">
    <property type="entry name" value="PP-binding"/>
    <property type="match status" value="4"/>
</dbReference>
<dbReference type="InterPro" id="IPR006162">
    <property type="entry name" value="Ppantetheine_attach_site"/>
</dbReference>
<dbReference type="FunFam" id="3.40.50.980:FF:000002">
    <property type="entry name" value="Enterobactin synthetase component F"/>
    <property type="match status" value="2"/>
</dbReference>
<dbReference type="SUPFAM" id="SSF47336">
    <property type="entry name" value="ACP-like"/>
    <property type="match status" value="4"/>
</dbReference>
<feature type="domain" description="Carrier" evidence="5">
    <location>
        <begin position="4210"/>
        <end position="4285"/>
    </location>
</feature>
<dbReference type="PANTHER" id="PTHR45527">
    <property type="entry name" value="NONRIBOSOMAL PEPTIDE SYNTHETASE"/>
    <property type="match status" value="1"/>
</dbReference>
<reference evidence="6" key="1">
    <citation type="submission" date="2020-05" db="EMBL/GenBank/DDBJ databases">
        <authorList>
            <person name="Chiriac C."/>
            <person name="Salcher M."/>
            <person name="Ghai R."/>
            <person name="Kavagutti S V."/>
        </authorList>
    </citation>
    <scope>NUCLEOTIDE SEQUENCE</scope>
</reference>
<feature type="region of interest" description="Disordered" evidence="4">
    <location>
        <begin position="2753"/>
        <end position="2776"/>
    </location>
</feature>
<dbReference type="InterPro" id="IPR020806">
    <property type="entry name" value="PKS_PP-bd"/>
</dbReference>
<dbReference type="CDD" id="cd19543">
    <property type="entry name" value="DCL_NRPS"/>
    <property type="match status" value="1"/>
</dbReference>
<organism evidence="6">
    <name type="scientific">freshwater metagenome</name>
    <dbReference type="NCBI Taxonomy" id="449393"/>
    <lineage>
        <taxon>unclassified sequences</taxon>
        <taxon>metagenomes</taxon>
        <taxon>ecological metagenomes</taxon>
    </lineage>
</organism>
<evidence type="ECO:0000256" key="1">
    <source>
        <dbReference type="ARBA" id="ARBA00022450"/>
    </source>
</evidence>
<evidence type="ECO:0000256" key="4">
    <source>
        <dbReference type="SAM" id="MobiDB-lite"/>
    </source>
</evidence>
<dbReference type="SUPFAM" id="SSF52777">
    <property type="entry name" value="CoA-dependent acyltransferases"/>
    <property type="match status" value="8"/>
</dbReference>
<sequence>MARAALFPQLLTAAVELDPHKIAVTSAADSMTYEELDRQSSRLARVLIDRGAGPDTVVALGVRRSVGSVLAIWAIAKSGAAYVPVDPKLPAERIAHMVSDSGATLGVTIGEFSSRLPSGPQWLVLDEPGTQSEIDSASAEPILDEDRLSVLLPEHPAYIIYTSGSTGTPKGVVVTHTGLQPLIETASELYGLDESTRFLHICALSFDPSVLELLCAFHRGGSLVVAPPDIIGGTELSELLVEHRVTHTIITPGVLGTVDAAHHPDVRVVSVGGDASTEELVGEWAPGRSYFNGYGPTETTIISCYARLEAGRGVTIGNPVPRTAAIVLDSRLQPAPDGTPGELYLAGPALARGYLGRSGLTSDRFVANPFGGPGERMYRTGDLVRVLPSTATESAGELQYLGRTDFQVKLRGLRIELGEIESALARHPAVTGAVAVVTAAGGNSQLLVAYLTTDAAVEHAELADLVREHLPSYMVPSVFVDLDRFPLNANGKLDRAALPAADLSAAVTEYRAPSTETEVVLAEAFAHVLGNERVGIDDNFFDIGGNSLSATRVIGRANSALGIRIDVRAFFEAPTVARLARLADEEIELGAGGRPPLQPYPRPAQAPLSLAQKRMWFLNQFEPESSVNNIPLAIRLTGSLDTEALVAAVGDVVSRHESLRTVYPEVDGVGHQVLVPAADVLPDLEPTVVPAEEIASQITATVIGGFDVTQRVPLRAKLFRVADNEHVLVLVVHHIAADGFSLVPLTRDVVVAYTARAVGQAPNWTPLAVQYIDYTLWQRDVLGSENDPSSLISAQESYWKSALAGIPGQLDLPSDRPRPAVPSNRGAVFSGTLEPDIAERITALAHYSGTTTFMVVHAALALVLARLSATDDIAIGTPVAGRGDEALDDVVGMFVNTLVLRTEVNPSIAFRDFLTGVRELDLTAFGHADVPFERLVEVISPERSTSRHPLFQVMLSFENIGVSALQLPGLDISAVDIDVVAAKFDLQVTVAHTPESDGVPASMSVAWTYATDLFDESTIRGFWNRFVRVLDAVTADPTVQVGAIDIVDARELEHFGRIFNETDHLLADATLPSLFRDQVARTPSAPALVFEDEVLDYRTFAQRVDRLARYLVASGVGPETRVALMIPRSTQLLVAVHAVVEAGGAYVPVDPDQPSERIAHILRTANPLLVLRAGGSSPSASGDAAQIDLDDLDLSGYSAERLSDSERLGAVRPETTAYVIFTSGSTGLPKGVAVSHAAISNRLRWMQDRYRLEAHDVVLQKTPVTFDVSVWELFWPFVTGASLVVAVPGGHRDPAYLLRVIVEKSVTTLHFVPSLLGVFAEYEDAPEAVSLTRVFASGEALTPKVARAVHRALPGAELHNLYGPTEAAVDVTAHEVTASDIDTVPIGRPVWNTRVHVLDSRLKPVPAGVAGELYLAGIQLARGYIARPDLTADRFVADPFGNAGDRIYRTGDLVRWTEDGEIEYIGRTDFQVKLRGLRIELGEIESAILADESVAAAVVMVRRDNAAGEILTAYVVPVAGRTVDTSELLADVARRVPEYMVPAVVVSLDEFPLGSSGKLDRKALPAPVLDSGTHYREPATEVERIIASVFADVLGRERIGADDSFFALGGDSIVSIQLVSRAKARGVVFTPRDVFEHKTIAGLAEIARRSEDAVEVLEELDGGGVGWMPLTPFAQSLVTQGGGYSRFTQNLTLELPQPIDRPSLVETLTAVVDHHDALRARLIEDDRGYGLDVAPPGQVDVDGLVDRVSLDPAATAADITAAASAALDRALSQLDPMQGVMVRFVWVDYGPDRGGRLIVAAHHLVIDGVSWRVIVPDLVAAWIALSQNQVPALPPVGTSLRRWSHGLLEEARSERRAAELGYWRSVGTTVDPILGTRPFDPALDVASTVERFDISIPADVTGELLTSVPEYFRGGVNDGLVTALALALATWRRRRGVESATSVIQMEGHGREEQVLPGADLSRTVGWFTSVFPVGLDLGGIDIAAAMSGSAETDRALKAVKEQLLAVPYRGIGYGLLRFLHQDTALELARLHSGHISFNYLGRVSAGDIPEGFDAFGWLPAQDLGDLEPTVDADMPANKTVDINALVVDSNDGPRLQATIAYASGALDGGDARELADHWVEALSAIARRVATGRAGGLTPSDVPLVDVAQRDIEQWEAHYPSAARTSAVEDLWPLAPLQAGLLFHAQLAQDSVDVYTMQIVLELEGDVDSTRLHNAARALVDRYDSLRVVFGETVDGKPVQIVLGDVEVPWREVDLTSVPASERSDAMAAFAARDQAEQFDLTAGPLLRFSLVDLGDDRYRLVFTNHHVLLDGWSLPLLMKDLLVLYAVRGDASVLPRARSYRSFLAWLGRRDRGASIDAWTRALSGVGDPSSIAAASGQRQISARSGRTELSVDESTTAALADIGASLGVTINTIVQSAWAILLGRMLGQGDVVFGATVSGRPADLVGVEDMVGLFINTVPVRVRVVESESVEALLTRTQSEQADLLEHHHVSLTDIHGAIGRSDLFDTLTVFESYPVDQEGLAQQATAIDGMSVVGIESDDNTHYPLTLLVVADSRIRFTLKYFSDLFEHADAERIAHRLVALLTAMASDASRSIADLPVLLDGEFETVTSTWNEPGTPVGDDDTVVSLFSSSAAEHPTSIALTAGSAQLSYAELDRRSNALARRLIDDGAGPERLVAVALPRSAELIVALLAVAKTGAAYLPVDLTNPAERIAYILDDAQPVSVVTDVAGADSVDAPWASVLILDQGNDRSDELSHTRPSDSPIADHERNGPLRPDNAAYVIYTSGSTGRPKGVVISHRNVVELFANVERKFDFGPEDVWTMFHSFAFDFSVWELWGPLLHGGRLVVVDFFTSRSPEAFLELLRVEQVTVLSQTPSAFYQLAEADRAVGGADLALRYVVFGGEALDLGRLAGWYRRHATAPVLVNMYGITETTVHVSFHELNESMAISGSASAIGRGLPGLAVYVLDSRLQPTPVGMPGEVYVSGRQLSRGYAGRAALSASRFVADPFGEPGGRLYRTGDVARWNSDGVLAYSGRSDSQVQLRGFRIELGEIEAAFLQLNGVAAAVVDVRSSREFGDRLVGYVVAESGVELEVAELLSGVGEFLTSYMVPDSVVLLGALPLTSNGKLDRRALPDPVFEARDYRAPSTPVEELVAGVFAEVLGVPRVGLDDDFFALGGNSLIATQVVARLGAALDSRVGVRELFESSSVAALAAALESTVGTGGRVALVAGPRPHRIPLSLAQQRYWFLNQFDTTSAVDNIPLVVRLLGDLNVEALRLAVADVVERHEALRTKYPAHEGVPYQEIVAADVAVPDIETVDVDPASLQENVVRFMLRGFDVAHEIPLAGRIFRLGEHDFVLAFVVHHISADGASMGPLARDVMVAYESRSRDRAPEWRPLEVQYADFALWQRSVLGSEQDLGSVASEQVAYWQETLAGLPEQLDLPSDRPRPAQQSFRGRTVRFTIDATLHEHLVALARANNATLFMTVHAALAVLLARLSGTRDIAVGTPIAGRGERELDDLIGMFVNTLVLRSDVDPAASFEELLAATRGRDLGAFAHSDVPFERLVEVLNPARSMGRNPLFQVGLTFQNVARSDFELAGLRVGPVEFEMALAKTDLQLTVHDRYDDSGAAADIAAEFTYATDLFDESTVAELARRFVGVLEAIVEDSTTAVGDLPLLSEIELEELVVGRNATSVAVQETSLLDGFAARVAETPNAIAITFEGSSLTYAEFDERVNRLARSLVDIGVGPEALVGLAMRRSIDLVVGMYAIVRAGGAYVPLDPDHPVERIAHIVDTADPVCILTTAADRVDFGNDVHVVDVSELDLSGKSGAALSASELRAEIRPESPAYVIFTSGSTGRPKGVSVSHRAIVNQLVWMTDFYELGADDVYLQKTATTFDVSLWGYFLPLRSGGRLVVSTPDGHRDPVYVADTIAAESVTVTDFVPSMLSVFAAYASPESLESLRHVFVIGEALPAETVTDFQRISKADVHNLYGPTEAAVSATYWRAPASTITSSGLPIGGPEANVRVYVLDARLHPVPAGVPGELYLAGPQLARGYVSRPDLTFDRFVADPFAVLPGDRMYRTGDLVFWNTEGGLGYIGRTDFQVKFRGQRIELGEIDSALLSRESVSQAAAAVVPTATGDQLAAYVVPIPGATVDSAELTSAVAAVLPSYMVPSVIVVLDAFPLNTSGKLDRKSLPVPTFEARKFRAPTTRTQDVVADVFAEVLGVSQVGLDDDFFALGGNSLIATQVVAKLSAATGVDVRLPWLFTSPGVEALAERLDAGNEIQGESALRTVLPLRTGGDAAPLFCIHPMDGLAFCYAGLVHFVTPEHPIYGVQSPALTEESGPQSIDEYAKRYVREIRSAQPEGPYSLLGWSLGGVIAHAVAVELQANGHHVENLLIVDSVRETDMDLFRSEIRQGLSDLGVDAPVGDEFDDITLEQAEVLLRAFRGDLVSITAEQMMTVAQSAVRSPRLIAEYVPGVFRGDVVYFSAEEEHPEYADGAQVWQPFVDGRIENHVVPGSHVNMMSTSGLEVVGPVVARELDRR</sequence>
<dbReference type="GO" id="GO:0044550">
    <property type="term" value="P:secondary metabolite biosynthetic process"/>
    <property type="evidence" value="ECO:0007669"/>
    <property type="project" value="TreeGrafter"/>
</dbReference>
<dbReference type="FunFam" id="1.10.1200.10:FF:000005">
    <property type="entry name" value="Nonribosomal peptide synthetase 1"/>
    <property type="match status" value="2"/>
</dbReference>
<dbReference type="Gene3D" id="3.30.559.10">
    <property type="entry name" value="Chloramphenicol acetyltransferase-like domain"/>
    <property type="match status" value="4"/>
</dbReference>
<gene>
    <name evidence="6" type="ORF">UFOPK3472_00118</name>
</gene>
<dbReference type="CDD" id="cd17643">
    <property type="entry name" value="A_NRPS_Cytc1-like"/>
    <property type="match status" value="1"/>
</dbReference>
<dbReference type="FunFam" id="3.40.50.980:FF:000001">
    <property type="entry name" value="Non-ribosomal peptide synthetase"/>
    <property type="match status" value="4"/>
</dbReference>
<dbReference type="EMBL" id="CAFBLX010000004">
    <property type="protein sequence ID" value="CAB4873932.1"/>
    <property type="molecule type" value="Genomic_DNA"/>
</dbReference>
<dbReference type="SUPFAM" id="SSF53474">
    <property type="entry name" value="alpha/beta-Hydrolases"/>
    <property type="match status" value="1"/>
</dbReference>
<dbReference type="InterPro" id="IPR001031">
    <property type="entry name" value="Thioesterase"/>
</dbReference>
<dbReference type="CDD" id="cd17646">
    <property type="entry name" value="A_NRPS_AB3403-like"/>
    <property type="match status" value="1"/>
</dbReference>
<dbReference type="FunFam" id="2.30.38.10:FF:000001">
    <property type="entry name" value="Non-ribosomal peptide synthetase PvdI"/>
    <property type="match status" value="1"/>
</dbReference>
<proteinExistence type="predicted"/>
<dbReference type="Gene3D" id="3.30.300.30">
    <property type="match status" value="4"/>
</dbReference>
<dbReference type="InterPro" id="IPR036736">
    <property type="entry name" value="ACP-like_sf"/>
</dbReference>
<dbReference type="InterPro" id="IPR010060">
    <property type="entry name" value="NRPS_synth"/>
</dbReference>
<dbReference type="Pfam" id="PF13193">
    <property type="entry name" value="AMP-binding_C"/>
    <property type="match status" value="4"/>
</dbReference>
<protein>
    <submittedName>
        <fullName evidence="6">Unannotated protein</fullName>
    </submittedName>
</protein>
<dbReference type="PANTHER" id="PTHR45527:SF1">
    <property type="entry name" value="FATTY ACID SYNTHASE"/>
    <property type="match status" value="1"/>
</dbReference>
<dbReference type="InterPro" id="IPR020802">
    <property type="entry name" value="TesA-like"/>
</dbReference>
<dbReference type="InterPro" id="IPR000873">
    <property type="entry name" value="AMP-dep_synth/lig_dom"/>
</dbReference>
<dbReference type="FunFam" id="3.40.50.12780:FF:000012">
    <property type="entry name" value="Non-ribosomal peptide synthetase"/>
    <property type="match status" value="3"/>
</dbReference>
<keyword evidence="3" id="KW-0677">Repeat</keyword>
<accession>A0A6J7DSJ1</accession>